<dbReference type="SUPFAM" id="SSF51735">
    <property type="entry name" value="NAD(P)-binding Rossmann-fold domains"/>
    <property type="match status" value="1"/>
</dbReference>
<evidence type="ECO:0000256" key="1">
    <source>
        <dbReference type="ARBA" id="ARBA00005854"/>
    </source>
</evidence>
<evidence type="ECO:0000256" key="4">
    <source>
        <dbReference type="RuleBase" id="RU003719"/>
    </source>
</evidence>
<proteinExistence type="inferred from homology"/>
<organism evidence="7 8">
    <name type="scientific">Alkalibacillus salilacus</name>
    <dbReference type="NCBI Taxonomy" id="284582"/>
    <lineage>
        <taxon>Bacteria</taxon>
        <taxon>Bacillati</taxon>
        <taxon>Bacillota</taxon>
        <taxon>Bacilli</taxon>
        <taxon>Bacillales</taxon>
        <taxon>Bacillaceae</taxon>
        <taxon>Alkalibacillus</taxon>
    </lineage>
</organism>
<comment type="caution">
    <text evidence="7">The sequence shown here is derived from an EMBL/GenBank/DDBJ whole genome shotgun (WGS) entry which is preliminary data.</text>
</comment>
<evidence type="ECO:0000259" key="6">
    <source>
        <dbReference type="Pfam" id="PF02826"/>
    </source>
</evidence>
<feature type="domain" description="D-isomer specific 2-hydroxyacid dehydrogenase NAD-binding" evidence="6">
    <location>
        <begin position="105"/>
        <end position="279"/>
    </location>
</feature>
<dbReference type="InterPro" id="IPR006139">
    <property type="entry name" value="D-isomer_2_OHA_DH_cat_dom"/>
</dbReference>
<dbReference type="PANTHER" id="PTHR43333:SF1">
    <property type="entry name" value="D-ISOMER SPECIFIC 2-HYDROXYACID DEHYDROGENASE NAD-BINDING DOMAIN-CONTAINING PROTEIN"/>
    <property type="match status" value="1"/>
</dbReference>
<dbReference type="EMBL" id="JAUSTQ010000006">
    <property type="protein sequence ID" value="MDQ0159841.1"/>
    <property type="molecule type" value="Genomic_DNA"/>
</dbReference>
<keyword evidence="8" id="KW-1185">Reference proteome</keyword>
<dbReference type="InterPro" id="IPR006140">
    <property type="entry name" value="D-isomer_DH_NAD-bd"/>
</dbReference>
<reference evidence="7 8" key="1">
    <citation type="submission" date="2023-07" db="EMBL/GenBank/DDBJ databases">
        <title>Genomic Encyclopedia of Type Strains, Phase IV (KMG-IV): sequencing the most valuable type-strain genomes for metagenomic binning, comparative biology and taxonomic classification.</title>
        <authorList>
            <person name="Goeker M."/>
        </authorList>
    </citation>
    <scope>NUCLEOTIDE SEQUENCE [LARGE SCALE GENOMIC DNA]</scope>
    <source>
        <strain evidence="7 8">DSM 16460</strain>
    </source>
</reference>
<dbReference type="Pfam" id="PF00389">
    <property type="entry name" value="2-Hacid_dh"/>
    <property type="match status" value="1"/>
</dbReference>
<accession>A0ABT9VFW3</accession>
<comment type="similarity">
    <text evidence="1 4">Belongs to the D-isomer specific 2-hydroxyacid dehydrogenase family.</text>
</comment>
<evidence type="ECO:0000256" key="2">
    <source>
        <dbReference type="ARBA" id="ARBA00023002"/>
    </source>
</evidence>
<dbReference type="Pfam" id="PF02826">
    <property type="entry name" value="2-Hacid_dh_C"/>
    <property type="match status" value="1"/>
</dbReference>
<dbReference type="Gene3D" id="3.40.50.720">
    <property type="entry name" value="NAD(P)-binding Rossmann-like Domain"/>
    <property type="match status" value="2"/>
</dbReference>
<dbReference type="CDD" id="cd05300">
    <property type="entry name" value="2-Hacid_dh_1"/>
    <property type="match status" value="1"/>
</dbReference>
<dbReference type="Proteomes" id="UP001224359">
    <property type="component" value="Unassembled WGS sequence"/>
</dbReference>
<feature type="domain" description="D-isomer specific 2-hydroxyacid dehydrogenase catalytic" evidence="5">
    <location>
        <begin position="9"/>
        <end position="308"/>
    </location>
</feature>
<keyword evidence="2 4" id="KW-0560">Oxidoreductase</keyword>
<evidence type="ECO:0000256" key="3">
    <source>
        <dbReference type="ARBA" id="ARBA00023027"/>
    </source>
</evidence>
<dbReference type="SUPFAM" id="SSF52283">
    <property type="entry name" value="Formate/glycerate dehydrogenase catalytic domain-like"/>
    <property type="match status" value="1"/>
</dbReference>
<protein>
    <submittedName>
        <fullName evidence="7">Phosphoglycerate dehydrogenase-like enzyme</fullName>
    </submittedName>
</protein>
<sequence>MVNVLTTCKVKSSIKTHFEEEFPGVYFNWQESIDEATPHLSEADVLITYGEDLTTDDIKKAQRLSWIMVISAGLDKMPFDQIEAQGIKVTNARGIHAIPMAEYVIAMLLQVSRKAKTLIDLEEEHKWDRSVKMTEITGGTMLIVGTGAIGQEVARLAQAFRMKTIGISQSGQLKDHFDECHPNESLRDYLPEADYVIGILPATEETHHYFDSEEFSVMKETAIFLNMGRGQTVNETAIVQSLKGGDFYHAVLDVFEEEPLDDQSPLWDLEQCTVTPHLSGISRHYQPRAFDIFETNLKSYLESGQLVENVIDPDRGY</sequence>
<dbReference type="PANTHER" id="PTHR43333">
    <property type="entry name" value="2-HACID_DH_C DOMAIN-CONTAINING PROTEIN"/>
    <property type="match status" value="1"/>
</dbReference>
<keyword evidence="3" id="KW-0520">NAD</keyword>
<name>A0ABT9VFW3_9BACI</name>
<dbReference type="InterPro" id="IPR036291">
    <property type="entry name" value="NAD(P)-bd_dom_sf"/>
</dbReference>
<evidence type="ECO:0000313" key="7">
    <source>
        <dbReference type="EMBL" id="MDQ0159841.1"/>
    </source>
</evidence>
<dbReference type="RefSeq" id="WP_306976622.1">
    <property type="nucleotide sequence ID" value="NZ_JAUSTQ010000006.1"/>
</dbReference>
<gene>
    <name evidence="7" type="ORF">J2S77_001827</name>
</gene>
<evidence type="ECO:0000313" key="8">
    <source>
        <dbReference type="Proteomes" id="UP001224359"/>
    </source>
</evidence>
<evidence type="ECO:0000259" key="5">
    <source>
        <dbReference type="Pfam" id="PF00389"/>
    </source>
</evidence>